<dbReference type="AlphaFoldDB" id="A0A673V227"/>
<accession>A0A673V227</accession>
<keyword evidence="2" id="KW-1185">Reference proteome</keyword>
<sequence length="191" mass="19931">MSKVNTLAGWVRSPDRQCRPWVSALPSACAEPTAPAHTRGALSVASPSPAPGLSPVGDPGTVLAPWAVSCWKPAPGEASSPGLPASVSAFSCLEEFSSEERSCLAAVVAPGKGSPSASRGSNWSESLSWHCCTAAAAAWLLVQGDSWASGGATCTLTMTGLVISRPFAKRHVKWLHLTIFDLQYHFTPCNQ</sequence>
<dbReference type="Proteomes" id="UP000472268">
    <property type="component" value="Chromosome 7"/>
</dbReference>
<proteinExistence type="predicted"/>
<evidence type="ECO:0000313" key="2">
    <source>
        <dbReference type="Proteomes" id="UP000472268"/>
    </source>
</evidence>
<reference evidence="1" key="3">
    <citation type="submission" date="2025-09" db="UniProtKB">
        <authorList>
            <consortium name="Ensembl"/>
        </authorList>
    </citation>
    <scope>IDENTIFICATION</scope>
</reference>
<organism evidence="1 2">
    <name type="scientific">Suricata suricatta</name>
    <name type="common">Meerkat</name>
    <dbReference type="NCBI Taxonomy" id="37032"/>
    <lineage>
        <taxon>Eukaryota</taxon>
        <taxon>Metazoa</taxon>
        <taxon>Chordata</taxon>
        <taxon>Craniata</taxon>
        <taxon>Vertebrata</taxon>
        <taxon>Euteleostomi</taxon>
        <taxon>Mammalia</taxon>
        <taxon>Eutheria</taxon>
        <taxon>Laurasiatheria</taxon>
        <taxon>Carnivora</taxon>
        <taxon>Feliformia</taxon>
        <taxon>Herpestidae</taxon>
        <taxon>Suricata</taxon>
    </lineage>
</organism>
<protein>
    <submittedName>
        <fullName evidence="1">Uncharacterized protein</fullName>
    </submittedName>
</protein>
<reference evidence="1 2" key="1">
    <citation type="submission" date="2019-05" db="EMBL/GenBank/DDBJ databases">
        <title>A Chromosome-scale Meerkat (S. suricatta) Genome Assembly.</title>
        <authorList>
            <person name="Dudchenko O."/>
            <person name="Lieberman Aiden E."/>
            <person name="Tung J."/>
            <person name="Barreiro L.B."/>
            <person name="Clutton-Brock T.H."/>
        </authorList>
    </citation>
    <scope>NUCLEOTIDE SEQUENCE [LARGE SCALE GENOMIC DNA]</scope>
</reference>
<dbReference type="Ensembl" id="ENSSSUT00005031518.1">
    <property type="protein sequence ID" value="ENSSSUP00005027592.1"/>
    <property type="gene ID" value="ENSSSUG00005017846.1"/>
</dbReference>
<reference evidence="1" key="2">
    <citation type="submission" date="2025-08" db="UniProtKB">
        <authorList>
            <consortium name="Ensembl"/>
        </authorList>
    </citation>
    <scope>IDENTIFICATION</scope>
</reference>
<name>A0A673V227_SURSU</name>
<evidence type="ECO:0000313" key="1">
    <source>
        <dbReference type="Ensembl" id="ENSSSUP00005027592.1"/>
    </source>
</evidence>